<keyword evidence="4" id="KW-0813">Transport</keyword>
<dbReference type="InterPro" id="IPR036291">
    <property type="entry name" value="NAD(P)-bd_dom_sf"/>
</dbReference>
<dbReference type="PANTHER" id="PTHR43833:SF9">
    <property type="entry name" value="POTASSIUM CHANNEL PROTEIN YUGO-RELATED"/>
    <property type="match status" value="1"/>
</dbReference>
<reference evidence="4 5" key="1">
    <citation type="submission" date="2023-01" db="EMBL/GenBank/DDBJ databases">
        <title>Novel species of the genus Asticcacaulis isolated from rivers.</title>
        <authorList>
            <person name="Lu H."/>
        </authorList>
    </citation>
    <scope>NUCLEOTIDE SEQUENCE [LARGE SCALE GENOMIC DNA]</scope>
    <source>
        <strain evidence="4 5">BYS171W</strain>
    </source>
</reference>
<evidence type="ECO:0000256" key="2">
    <source>
        <dbReference type="SAM" id="Phobius"/>
    </source>
</evidence>
<gene>
    <name evidence="4" type="ORF">PQU92_10535</name>
</gene>
<keyword evidence="2" id="KW-0812">Transmembrane</keyword>
<evidence type="ECO:0000259" key="3">
    <source>
        <dbReference type="PROSITE" id="PS51201"/>
    </source>
</evidence>
<dbReference type="SUPFAM" id="SSF51735">
    <property type="entry name" value="NAD(P)-binding Rossmann-fold domains"/>
    <property type="match status" value="1"/>
</dbReference>
<proteinExistence type="predicted"/>
<dbReference type="GO" id="GO:0034220">
    <property type="term" value="P:monoatomic ion transmembrane transport"/>
    <property type="evidence" value="ECO:0007669"/>
    <property type="project" value="UniProtKB-KW"/>
</dbReference>
<dbReference type="InterPro" id="IPR013099">
    <property type="entry name" value="K_chnl_dom"/>
</dbReference>
<dbReference type="Gene3D" id="3.40.50.720">
    <property type="entry name" value="NAD(P)-binding Rossmann-like Domain"/>
    <property type="match status" value="1"/>
</dbReference>
<dbReference type="InterPro" id="IPR003148">
    <property type="entry name" value="RCK_N"/>
</dbReference>
<evidence type="ECO:0000313" key="4">
    <source>
        <dbReference type="EMBL" id="MDC7683716.1"/>
    </source>
</evidence>
<dbReference type="RefSeq" id="WP_272748180.1">
    <property type="nucleotide sequence ID" value="NZ_JAQQKX010000007.1"/>
</dbReference>
<evidence type="ECO:0000256" key="1">
    <source>
        <dbReference type="ARBA" id="ARBA00004651"/>
    </source>
</evidence>
<comment type="caution">
    <text evidence="4">The sequence shown here is derived from an EMBL/GenBank/DDBJ whole genome shotgun (WGS) entry which is preliminary data.</text>
</comment>
<comment type="subcellular location">
    <subcellularLocation>
        <location evidence="1">Cell membrane</location>
        <topology evidence="1">Multi-pass membrane protein</topology>
    </subcellularLocation>
</comment>
<accession>A0ABT5HUG3</accession>
<dbReference type="Gene3D" id="1.10.287.70">
    <property type="match status" value="1"/>
</dbReference>
<evidence type="ECO:0000313" key="5">
    <source>
        <dbReference type="Proteomes" id="UP001214854"/>
    </source>
</evidence>
<dbReference type="PROSITE" id="PS51201">
    <property type="entry name" value="RCK_N"/>
    <property type="match status" value="1"/>
</dbReference>
<dbReference type="EMBL" id="JAQQKX010000007">
    <property type="protein sequence ID" value="MDC7683716.1"/>
    <property type="molecule type" value="Genomic_DNA"/>
</dbReference>
<dbReference type="SUPFAM" id="SSF81324">
    <property type="entry name" value="Voltage-gated potassium channels"/>
    <property type="match status" value="1"/>
</dbReference>
<feature type="transmembrane region" description="Helical" evidence="2">
    <location>
        <begin position="32"/>
        <end position="51"/>
    </location>
</feature>
<keyword evidence="5" id="KW-1185">Reference proteome</keyword>
<keyword evidence="2" id="KW-1133">Transmembrane helix</keyword>
<name>A0ABT5HUG3_9CAUL</name>
<organism evidence="4 5">
    <name type="scientific">Asticcacaulis aquaticus</name>
    <dbReference type="NCBI Taxonomy" id="2984212"/>
    <lineage>
        <taxon>Bacteria</taxon>
        <taxon>Pseudomonadati</taxon>
        <taxon>Pseudomonadota</taxon>
        <taxon>Alphaproteobacteria</taxon>
        <taxon>Caulobacterales</taxon>
        <taxon>Caulobacteraceae</taxon>
        <taxon>Asticcacaulis</taxon>
    </lineage>
</organism>
<dbReference type="PANTHER" id="PTHR43833">
    <property type="entry name" value="POTASSIUM CHANNEL PROTEIN 2-RELATED-RELATED"/>
    <property type="match status" value="1"/>
</dbReference>
<dbReference type="Pfam" id="PF02254">
    <property type="entry name" value="TrkA_N"/>
    <property type="match status" value="1"/>
</dbReference>
<feature type="domain" description="RCK N-terminal" evidence="3">
    <location>
        <begin position="138"/>
        <end position="257"/>
    </location>
</feature>
<keyword evidence="2" id="KW-0472">Membrane</keyword>
<keyword evidence="4" id="KW-0407">Ion channel</keyword>
<feature type="transmembrane region" description="Helical" evidence="2">
    <location>
        <begin position="106"/>
        <end position="125"/>
    </location>
</feature>
<dbReference type="Pfam" id="PF07885">
    <property type="entry name" value="Ion_trans_2"/>
    <property type="match status" value="1"/>
</dbReference>
<dbReference type="Proteomes" id="UP001214854">
    <property type="component" value="Unassembled WGS sequence"/>
</dbReference>
<protein>
    <submittedName>
        <fullName evidence="4">Potassium channel family protein</fullName>
    </submittedName>
</protein>
<dbReference type="InterPro" id="IPR050721">
    <property type="entry name" value="Trk_Ktr_HKT_K-transport"/>
</dbReference>
<keyword evidence="4" id="KW-0406">Ion transport</keyword>
<sequence length="353" mass="38301">MALRPRKIDIPDEVLPAITLNRKGKLPIWQSLVLRAVLVFLLIGIALIGHLSDREGLRDNTDGEVSFVDVVYFTAVTVSTVGYGDIVPVTDKARLFDTFVVTPIRLFIWLIFLGTAYSFVVKSTWERIRTHMIRKGLKGHIIVYGYGASGEAAVNELLRQNMLPERIVVVDYNGDRIAAALERGVTTIDCDATHNSTQAAANIDTAQAVIVSTGRDDTTALVVLSARAMNPHVSISATVRAVENESLIRQAGADHIINPVSFGGHLLARAAEGRHVVDYISDLASADGKVVMRDRVVTSAEVGKPLSAITTGLGVRICRGDHQIGYWEPEAQALRAGDVIVEIAQTRPLSPLP</sequence>